<keyword evidence="4 6" id="KW-1133">Transmembrane helix</keyword>
<dbReference type="PANTHER" id="PTHR38459">
    <property type="entry name" value="PROPHAGE BACTOPRENOL-LINKED GLUCOSE TRANSLOCASE HOMOLOG"/>
    <property type="match status" value="1"/>
</dbReference>
<feature type="transmembrane region" description="Helical" evidence="6">
    <location>
        <begin position="97"/>
        <end position="119"/>
    </location>
</feature>
<accession>A0A081N5L6</accession>
<name>A0A081N5L6_9GAMM</name>
<sequence length="121" mass="13714">MQIIKFTVVGAFAALVHLITLWLGVNFLALDPVIGNIIAFVFAFTASFCGQSLWTFNHKSHNPSAALRYLMVQLLCSFLLNQSFYTLLIVYTSLHYLVSSFIVLITIPVITFTLSKYWAFR</sequence>
<evidence type="ECO:0000256" key="6">
    <source>
        <dbReference type="SAM" id="Phobius"/>
    </source>
</evidence>
<dbReference type="GO" id="GO:0005886">
    <property type="term" value="C:plasma membrane"/>
    <property type="evidence" value="ECO:0007669"/>
    <property type="project" value="TreeGrafter"/>
</dbReference>
<proteinExistence type="inferred from homology"/>
<evidence type="ECO:0000256" key="4">
    <source>
        <dbReference type="ARBA" id="ARBA00022989"/>
    </source>
</evidence>
<evidence type="ECO:0000313" key="9">
    <source>
        <dbReference type="Proteomes" id="UP000028006"/>
    </source>
</evidence>
<dbReference type="Pfam" id="PF04138">
    <property type="entry name" value="GtrA_DPMS_TM"/>
    <property type="match status" value="1"/>
</dbReference>
<dbReference type="InterPro" id="IPR051401">
    <property type="entry name" value="GtrA_CellWall_Glycosyl"/>
</dbReference>
<dbReference type="PANTHER" id="PTHR38459:SF1">
    <property type="entry name" value="PROPHAGE BACTOPRENOL-LINKED GLUCOSE TRANSLOCASE HOMOLOG"/>
    <property type="match status" value="1"/>
</dbReference>
<feature type="transmembrane region" description="Helical" evidence="6">
    <location>
        <begin position="69"/>
        <end position="91"/>
    </location>
</feature>
<comment type="similarity">
    <text evidence="2">Belongs to the GtrA family.</text>
</comment>
<keyword evidence="3 6" id="KW-0812">Transmembrane</keyword>
<feature type="domain" description="GtrA/DPMS transmembrane" evidence="7">
    <location>
        <begin position="5"/>
        <end position="120"/>
    </location>
</feature>
<evidence type="ECO:0000313" key="8">
    <source>
        <dbReference type="EMBL" id="KEQ13739.1"/>
    </source>
</evidence>
<evidence type="ECO:0000259" key="7">
    <source>
        <dbReference type="Pfam" id="PF04138"/>
    </source>
</evidence>
<dbReference type="InterPro" id="IPR007267">
    <property type="entry name" value="GtrA_DPMS_TM"/>
</dbReference>
<dbReference type="GO" id="GO:0000271">
    <property type="term" value="P:polysaccharide biosynthetic process"/>
    <property type="evidence" value="ECO:0007669"/>
    <property type="project" value="InterPro"/>
</dbReference>
<dbReference type="Proteomes" id="UP000028006">
    <property type="component" value="Unassembled WGS sequence"/>
</dbReference>
<dbReference type="AlphaFoldDB" id="A0A081N5L6"/>
<feature type="transmembrane region" description="Helical" evidence="6">
    <location>
        <begin position="37"/>
        <end position="57"/>
    </location>
</feature>
<gene>
    <name evidence="8" type="ORF">GZ77_15715</name>
</gene>
<evidence type="ECO:0000256" key="3">
    <source>
        <dbReference type="ARBA" id="ARBA00022692"/>
    </source>
</evidence>
<protein>
    <recommendedName>
        <fullName evidence="7">GtrA/DPMS transmembrane domain-containing protein</fullName>
    </recommendedName>
</protein>
<keyword evidence="9" id="KW-1185">Reference proteome</keyword>
<evidence type="ECO:0000256" key="5">
    <source>
        <dbReference type="ARBA" id="ARBA00023136"/>
    </source>
</evidence>
<dbReference type="RefSeq" id="WP_034876871.1">
    <property type="nucleotide sequence ID" value="NZ_JOKG01000003.1"/>
</dbReference>
<organism evidence="8 9">
    <name type="scientific">Endozoicomonas montiporae</name>
    <dbReference type="NCBI Taxonomy" id="1027273"/>
    <lineage>
        <taxon>Bacteria</taxon>
        <taxon>Pseudomonadati</taxon>
        <taxon>Pseudomonadota</taxon>
        <taxon>Gammaproteobacteria</taxon>
        <taxon>Oceanospirillales</taxon>
        <taxon>Endozoicomonadaceae</taxon>
        <taxon>Endozoicomonas</taxon>
    </lineage>
</organism>
<evidence type="ECO:0000256" key="2">
    <source>
        <dbReference type="ARBA" id="ARBA00009399"/>
    </source>
</evidence>
<dbReference type="eggNOG" id="COG2246">
    <property type="taxonomic scope" value="Bacteria"/>
</dbReference>
<evidence type="ECO:0000256" key="1">
    <source>
        <dbReference type="ARBA" id="ARBA00004141"/>
    </source>
</evidence>
<reference evidence="8 9" key="1">
    <citation type="submission" date="2014-06" db="EMBL/GenBank/DDBJ databases">
        <title>Whole Genome Sequences of Three Symbiotic Endozoicomonas Bacteria.</title>
        <authorList>
            <person name="Neave M.J."/>
            <person name="Apprill A."/>
            <person name="Voolstra C.R."/>
        </authorList>
    </citation>
    <scope>NUCLEOTIDE SEQUENCE [LARGE SCALE GENOMIC DNA]</scope>
    <source>
        <strain evidence="8 9">LMG 24815</strain>
    </source>
</reference>
<dbReference type="EMBL" id="JOKG01000003">
    <property type="protein sequence ID" value="KEQ13739.1"/>
    <property type="molecule type" value="Genomic_DNA"/>
</dbReference>
<comment type="subcellular location">
    <subcellularLocation>
        <location evidence="1">Membrane</location>
        <topology evidence="1">Multi-pass membrane protein</topology>
    </subcellularLocation>
</comment>
<feature type="transmembrane region" description="Helical" evidence="6">
    <location>
        <begin position="7"/>
        <end position="25"/>
    </location>
</feature>
<comment type="caution">
    <text evidence="8">The sequence shown here is derived from an EMBL/GenBank/DDBJ whole genome shotgun (WGS) entry which is preliminary data.</text>
</comment>
<keyword evidence="5 6" id="KW-0472">Membrane</keyword>